<dbReference type="GO" id="GO:0030366">
    <property type="term" value="F:molybdopterin synthase activity"/>
    <property type="evidence" value="ECO:0007669"/>
    <property type="project" value="UniProtKB-EC"/>
</dbReference>
<evidence type="ECO:0000256" key="9">
    <source>
        <dbReference type="ARBA" id="ARBA00030407"/>
    </source>
</evidence>
<dbReference type="CDD" id="cd00756">
    <property type="entry name" value="MoaE"/>
    <property type="match status" value="1"/>
</dbReference>
<dbReference type="EMBL" id="RXOL01000001">
    <property type="protein sequence ID" value="RVQ69560.1"/>
    <property type="molecule type" value="Genomic_DNA"/>
</dbReference>
<comment type="subunit">
    <text evidence="7">Heterotetramer of 2 MoaD subunits and 2 MoaE subunits. Also stable as homodimer. The enzyme changes between these two forms during catalysis.</text>
</comment>
<dbReference type="Proteomes" id="UP000283003">
    <property type="component" value="Unassembled WGS sequence"/>
</dbReference>
<evidence type="ECO:0000256" key="6">
    <source>
        <dbReference type="ARBA" id="ARBA00025448"/>
    </source>
</evidence>
<evidence type="ECO:0000256" key="5">
    <source>
        <dbReference type="ARBA" id="ARBA00023150"/>
    </source>
</evidence>
<evidence type="ECO:0000256" key="1">
    <source>
        <dbReference type="ARBA" id="ARBA00005046"/>
    </source>
</evidence>
<dbReference type="OrthoDB" id="9803224at2"/>
<name>A0A437H1P9_9SPHN</name>
<comment type="caution">
    <text evidence="13">The sequence shown here is derived from an EMBL/GenBank/DDBJ whole genome shotgun (WGS) entry which is preliminary data.</text>
</comment>
<protein>
    <recommendedName>
        <fullName evidence="4">Molybdopterin synthase catalytic subunit</fullName>
        <ecNumber evidence="3">2.8.1.12</ecNumber>
    </recommendedName>
    <alternativeName>
        <fullName evidence="10">MPT synthase subunit 2</fullName>
    </alternativeName>
    <alternativeName>
        <fullName evidence="8">Molybdenum cofactor biosynthesis protein E</fullName>
    </alternativeName>
    <alternativeName>
        <fullName evidence="9">Molybdopterin-converting factor large subunit</fullName>
    </alternativeName>
    <alternativeName>
        <fullName evidence="11">Molybdopterin-converting factor subunit 2</fullName>
    </alternativeName>
</protein>
<dbReference type="UniPathway" id="UPA00344"/>
<evidence type="ECO:0000256" key="8">
    <source>
        <dbReference type="ARBA" id="ARBA00029745"/>
    </source>
</evidence>
<evidence type="ECO:0000256" key="12">
    <source>
        <dbReference type="ARBA" id="ARBA00049878"/>
    </source>
</evidence>
<sequence>MATLSRRVRSWPATVTSSLSSLPSAGANLRRVRIAGGAFDPHAELADFANGRESAGGIVSFLGQVRQEPGDAVEALELRHFAPLTLPGMEQLVVRAESHWPLMAVLVVHRVGVMMPGDPIVLVACAAKHRRDAFASADFLMDHLKSSAWFWKREKTGEGWRWIEPRDSDHADLTRWQDVP</sequence>
<evidence type="ECO:0000313" key="13">
    <source>
        <dbReference type="EMBL" id="RVQ69560.1"/>
    </source>
</evidence>
<dbReference type="AlphaFoldDB" id="A0A437H1P9"/>
<dbReference type="InterPro" id="IPR003448">
    <property type="entry name" value="Mopterin_biosynth_MoaE"/>
</dbReference>
<evidence type="ECO:0000256" key="2">
    <source>
        <dbReference type="ARBA" id="ARBA00005426"/>
    </source>
</evidence>
<gene>
    <name evidence="13" type="ORF">EKN06_05170</name>
</gene>
<proteinExistence type="inferred from homology"/>
<dbReference type="SUPFAM" id="SSF54690">
    <property type="entry name" value="Molybdopterin synthase subunit MoaE"/>
    <property type="match status" value="1"/>
</dbReference>
<evidence type="ECO:0000256" key="3">
    <source>
        <dbReference type="ARBA" id="ARBA00011950"/>
    </source>
</evidence>
<dbReference type="PANTHER" id="PTHR23404">
    <property type="entry name" value="MOLYBDOPTERIN SYNTHASE RELATED"/>
    <property type="match status" value="1"/>
</dbReference>
<reference evidence="13 14" key="1">
    <citation type="submission" date="2018-12" db="EMBL/GenBank/DDBJ databases">
        <title>Croceicoccus ponticola sp. nov., a lipolytic bacterium isolated from seawater.</title>
        <authorList>
            <person name="Yoon J.-H."/>
        </authorList>
    </citation>
    <scope>NUCLEOTIDE SEQUENCE [LARGE SCALE GENOMIC DNA]</scope>
    <source>
        <strain evidence="13 14">GM-16</strain>
    </source>
</reference>
<evidence type="ECO:0000256" key="10">
    <source>
        <dbReference type="ARBA" id="ARBA00030781"/>
    </source>
</evidence>
<comment type="catalytic activity">
    <reaction evidence="12">
        <text>2 [molybdopterin-synthase sulfur-carrier protein]-C-terminal-Gly-aminoethanethioate + cyclic pyranopterin phosphate + H2O = molybdopterin + 2 [molybdopterin-synthase sulfur-carrier protein]-C-terminal Gly-Gly + 2 H(+)</text>
        <dbReference type="Rhea" id="RHEA:26333"/>
        <dbReference type="Rhea" id="RHEA-COMP:12202"/>
        <dbReference type="Rhea" id="RHEA-COMP:19907"/>
        <dbReference type="ChEBI" id="CHEBI:15377"/>
        <dbReference type="ChEBI" id="CHEBI:15378"/>
        <dbReference type="ChEBI" id="CHEBI:58698"/>
        <dbReference type="ChEBI" id="CHEBI:59648"/>
        <dbReference type="ChEBI" id="CHEBI:90778"/>
        <dbReference type="ChEBI" id="CHEBI:232372"/>
        <dbReference type="EC" id="2.8.1.12"/>
    </reaction>
</comment>
<dbReference type="InterPro" id="IPR036563">
    <property type="entry name" value="MoaE_sf"/>
</dbReference>
<evidence type="ECO:0000256" key="11">
    <source>
        <dbReference type="ARBA" id="ARBA00032474"/>
    </source>
</evidence>
<keyword evidence="14" id="KW-1185">Reference proteome</keyword>
<dbReference type="GO" id="GO:0006777">
    <property type="term" value="P:Mo-molybdopterin cofactor biosynthetic process"/>
    <property type="evidence" value="ECO:0007669"/>
    <property type="project" value="UniProtKB-KW"/>
</dbReference>
<comment type="pathway">
    <text evidence="1">Cofactor biosynthesis; molybdopterin biosynthesis.</text>
</comment>
<organism evidence="13 14">
    <name type="scientific">Croceicoccus ponticola</name>
    <dbReference type="NCBI Taxonomy" id="2217664"/>
    <lineage>
        <taxon>Bacteria</taxon>
        <taxon>Pseudomonadati</taxon>
        <taxon>Pseudomonadota</taxon>
        <taxon>Alphaproteobacteria</taxon>
        <taxon>Sphingomonadales</taxon>
        <taxon>Erythrobacteraceae</taxon>
        <taxon>Croceicoccus</taxon>
    </lineage>
</organism>
<keyword evidence="5" id="KW-0501">Molybdenum cofactor biosynthesis</keyword>
<comment type="function">
    <text evidence="6">Converts molybdopterin precursor Z into molybdopterin. This requires the incorporation of two sulfur atoms into precursor Z to generate a dithiolene group. The sulfur is provided by MoaD.</text>
</comment>
<evidence type="ECO:0000256" key="4">
    <source>
        <dbReference type="ARBA" id="ARBA00013858"/>
    </source>
</evidence>
<comment type="similarity">
    <text evidence="2">Belongs to the MoaE family.</text>
</comment>
<dbReference type="EC" id="2.8.1.12" evidence="3"/>
<dbReference type="Pfam" id="PF02391">
    <property type="entry name" value="MoaE"/>
    <property type="match status" value="1"/>
</dbReference>
<accession>A0A437H1P9</accession>
<evidence type="ECO:0000256" key="7">
    <source>
        <dbReference type="ARBA" id="ARBA00026066"/>
    </source>
</evidence>
<dbReference type="Gene3D" id="3.90.1170.40">
    <property type="entry name" value="Molybdopterin biosynthesis MoaE subunit"/>
    <property type="match status" value="1"/>
</dbReference>
<evidence type="ECO:0000313" key="14">
    <source>
        <dbReference type="Proteomes" id="UP000283003"/>
    </source>
</evidence>